<proteinExistence type="predicted"/>
<keyword evidence="2" id="KW-1185">Reference proteome</keyword>
<dbReference type="AlphaFoldDB" id="A0A0R1HRP0"/>
<evidence type="ECO:0000313" key="2">
    <source>
        <dbReference type="Proteomes" id="UP000050911"/>
    </source>
</evidence>
<dbReference type="Proteomes" id="UP000050911">
    <property type="component" value="Unassembled WGS sequence"/>
</dbReference>
<accession>A0A0R1HRP0</accession>
<dbReference type="STRING" id="1302272.FC96_GL000408"/>
<gene>
    <name evidence="1" type="ORF">FC96_GL000408</name>
</gene>
<dbReference type="EMBL" id="AZCX01000001">
    <property type="protein sequence ID" value="KRK49477.1"/>
    <property type="molecule type" value="Genomic_DNA"/>
</dbReference>
<reference evidence="1 2" key="1">
    <citation type="journal article" date="2015" name="Genome Announc.">
        <title>Expanding the biotechnology potential of lactobacilli through comparative genomics of 213 strains and associated genera.</title>
        <authorList>
            <person name="Sun Z."/>
            <person name="Harris H.M."/>
            <person name="McCann A."/>
            <person name="Guo C."/>
            <person name="Argimon S."/>
            <person name="Zhang W."/>
            <person name="Yang X."/>
            <person name="Jeffery I.B."/>
            <person name="Cooney J.C."/>
            <person name="Kagawa T.F."/>
            <person name="Liu W."/>
            <person name="Song Y."/>
            <person name="Salvetti E."/>
            <person name="Wrobel A."/>
            <person name="Rasinkangas P."/>
            <person name="Parkhill J."/>
            <person name="Rea M.C."/>
            <person name="O'Sullivan O."/>
            <person name="Ritari J."/>
            <person name="Douillard F.P."/>
            <person name="Paul Ross R."/>
            <person name="Yang R."/>
            <person name="Briner A.E."/>
            <person name="Felis G.E."/>
            <person name="de Vos W.M."/>
            <person name="Barrangou R."/>
            <person name="Klaenhammer T.R."/>
            <person name="Caufield P.W."/>
            <person name="Cui Y."/>
            <person name="Zhang H."/>
            <person name="O'Toole P.W."/>
        </authorList>
    </citation>
    <scope>NUCLEOTIDE SEQUENCE [LARGE SCALE GENOMIC DNA]</scope>
    <source>
        <strain evidence="1 2">JCM 15530</strain>
    </source>
</reference>
<protein>
    <submittedName>
        <fullName evidence="1">Uncharacterized protein</fullName>
    </submittedName>
</protein>
<organism evidence="1 2">
    <name type="scientific">Secundilactobacillus kimchicus JCM 15530</name>
    <dbReference type="NCBI Taxonomy" id="1302272"/>
    <lineage>
        <taxon>Bacteria</taxon>
        <taxon>Bacillati</taxon>
        <taxon>Bacillota</taxon>
        <taxon>Bacilli</taxon>
        <taxon>Lactobacillales</taxon>
        <taxon>Lactobacillaceae</taxon>
        <taxon>Secundilactobacillus</taxon>
    </lineage>
</organism>
<comment type="caution">
    <text evidence="1">The sequence shown here is derived from an EMBL/GenBank/DDBJ whole genome shotgun (WGS) entry which is preliminary data.</text>
</comment>
<sequence>MVVNSADELTTILVLKTVLEWSGGLIEANVHSGYNKWLTKRKRRHRPWRQNI</sequence>
<evidence type="ECO:0000313" key="1">
    <source>
        <dbReference type="EMBL" id="KRK49477.1"/>
    </source>
</evidence>
<dbReference type="PATRIC" id="fig|1302272.5.peg.405"/>
<name>A0A0R1HRP0_9LACO</name>